<reference evidence="1 2" key="1">
    <citation type="submission" date="2020-07" db="EMBL/GenBank/DDBJ databases">
        <title>Sequencing the genomes of 1000 actinobacteria strains.</title>
        <authorList>
            <person name="Klenk H.-P."/>
        </authorList>
    </citation>
    <scope>NUCLEOTIDE SEQUENCE [LARGE SCALE GENOMIC DNA]</scope>
    <source>
        <strain evidence="1 2">DSM 44065</strain>
    </source>
</reference>
<dbReference type="AlphaFoldDB" id="A0A853ALW5"/>
<evidence type="ECO:0008006" key="3">
    <source>
        <dbReference type="Google" id="ProtNLM"/>
    </source>
</evidence>
<sequence length="74" mass="7878">MSRTVAVRFASGVTSESRREAHLATWPGTGVPATWLTFCGMEIPAHQAEVFDRPAGMPCMRCLTDATPSITGGP</sequence>
<gene>
    <name evidence="1" type="ORF">HNR68_003695</name>
</gene>
<accession>A0A853ALW5</accession>
<organism evidence="1 2">
    <name type="scientific">Saccharopolyspora hordei</name>
    <dbReference type="NCBI Taxonomy" id="1838"/>
    <lineage>
        <taxon>Bacteria</taxon>
        <taxon>Bacillati</taxon>
        <taxon>Actinomycetota</taxon>
        <taxon>Actinomycetes</taxon>
        <taxon>Pseudonocardiales</taxon>
        <taxon>Pseudonocardiaceae</taxon>
        <taxon>Saccharopolyspora</taxon>
    </lineage>
</organism>
<comment type="caution">
    <text evidence="1">The sequence shown here is derived from an EMBL/GenBank/DDBJ whole genome shotgun (WGS) entry which is preliminary data.</text>
</comment>
<dbReference type="EMBL" id="JACCFJ010000001">
    <property type="protein sequence ID" value="NYI85065.1"/>
    <property type="molecule type" value="Genomic_DNA"/>
</dbReference>
<evidence type="ECO:0000313" key="2">
    <source>
        <dbReference type="Proteomes" id="UP000587002"/>
    </source>
</evidence>
<protein>
    <recommendedName>
        <fullName evidence="3">Zinc-finger</fullName>
    </recommendedName>
</protein>
<proteinExistence type="predicted"/>
<name>A0A853ALW5_9PSEU</name>
<evidence type="ECO:0000313" key="1">
    <source>
        <dbReference type="EMBL" id="NYI85065.1"/>
    </source>
</evidence>
<dbReference type="RefSeq" id="WP_179722799.1">
    <property type="nucleotide sequence ID" value="NZ_BAABFH010000001.1"/>
</dbReference>
<keyword evidence="2" id="KW-1185">Reference proteome</keyword>
<dbReference type="Proteomes" id="UP000587002">
    <property type="component" value="Unassembled WGS sequence"/>
</dbReference>